<keyword evidence="1" id="KW-0175">Coiled coil</keyword>
<accession>A0AAD7KTL5</accession>
<dbReference type="EMBL" id="JARAOO010000013">
    <property type="protein sequence ID" value="KAJ7945607.1"/>
    <property type="molecule type" value="Genomic_DNA"/>
</dbReference>
<evidence type="ECO:0000313" key="2">
    <source>
        <dbReference type="EMBL" id="KAJ7945607.1"/>
    </source>
</evidence>
<protein>
    <submittedName>
        <fullName evidence="2">JHL07K02.14 protein</fullName>
    </submittedName>
</protein>
<feature type="coiled-coil region" evidence="1">
    <location>
        <begin position="267"/>
        <end position="301"/>
    </location>
</feature>
<dbReference type="Proteomes" id="UP001163823">
    <property type="component" value="Chromosome 13"/>
</dbReference>
<proteinExistence type="predicted"/>
<dbReference type="KEGG" id="qsa:O6P43_030647"/>
<reference evidence="2" key="1">
    <citation type="journal article" date="2023" name="Science">
        <title>Elucidation of the pathway for biosynthesis of saponin adjuvants from the soapbark tree.</title>
        <authorList>
            <person name="Reed J."/>
            <person name="Orme A."/>
            <person name="El-Demerdash A."/>
            <person name="Owen C."/>
            <person name="Martin L.B.B."/>
            <person name="Misra R.C."/>
            <person name="Kikuchi S."/>
            <person name="Rejzek M."/>
            <person name="Martin A.C."/>
            <person name="Harkess A."/>
            <person name="Leebens-Mack J."/>
            <person name="Louveau T."/>
            <person name="Stephenson M.J."/>
            <person name="Osbourn A."/>
        </authorList>
    </citation>
    <scope>NUCLEOTIDE SEQUENCE</scope>
    <source>
        <strain evidence="2">S10</strain>
    </source>
</reference>
<dbReference type="AlphaFoldDB" id="A0AAD7KTL5"/>
<keyword evidence="3" id="KW-1185">Reference proteome</keyword>
<organism evidence="2 3">
    <name type="scientific">Quillaja saponaria</name>
    <name type="common">Soap bark tree</name>
    <dbReference type="NCBI Taxonomy" id="32244"/>
    <lineage>
        <taxon>Eukaryota</taxon>
        <taxon>Viridiplantae</taxon>
        <taxon>Streptophyta</taxon>
        <taxon>Embryophyta</taxon>
        <taxon>Tracheophyta</taxon>
        <taxon>Spermatophyta</taxon>
        <taxon>Magnoliopsida</taxon>
        <taxon>eudicotyledons</taxon>
        <taxon>Gunneridae</taxon>
        <taxon>Pentapetalae</taxon>
        <taxon>rosids</taxon>
        <taxon>fabids</taxon>
        <taxon>Fabales</taxon>
        <taxon>Quillajaceae</taxon>
        <taxon>Quillaja</taxon>
    </lineage>
</organism>
<name>A0AAD7KTL5_QUISA</name>
<evidence type="ECO:0000313" key="3">
    <source>
        <dbReference type="Proteomes" id="UP001163823"/>
    </source>
</evidence>
<comment type="caution">
    <text evidence="2">The sequence shown here is derived from an EMBL/GenBank/DDBJ whole genome shotgun (WGS) entry which is preliminary data.</text>
</comment>
<gene>
    <name evidence="2" type="ORF">O6P43_030647</name>
</gene>
<sequence length="419" mass="47779">MVNKLSSEKSSMELRSKLKRIISHHERMKSAFHDLRSHIRMGLLQAEEVFASLAIPLTNLVGMKTAEMAEEGRFSTIIIDPNLQFQECRSNNTPGSDSSAMSPSFVQGDNRTRHIANLEVEGYAAKVTTAGNRLREKQQMQLLELVNLLRIIETQVNSHHNEILQSLNDHRLSLRRFFQRAITYISTLNFTSNEDMYTVTQNILSVTFKAVSVVLSSVESGVEDLIQDLAEQICDPMVEYAKGLKADMTNGPCVQLVAMFDEMGRAMNERRVELEEVREKLRLAEERKIEALRMLTESEERMRKIKGYLEYHSGAKKGSTALKSVVSASHEKFYLDDNEMKDEKLLWELLRKKRLRQAPDSPLGPEELFFCKPTNNNKHHKAIWVTPHITHSPTVSNSHTQLLSSQILHLNSRTALGSF</sequence>
<evidence type="ECO:0000256" key="1">
    <source>
        <dbReference type="SAM" id="Coils"/>
    </source>
</evidence>